<organism evidence="7 8">
    <name type="scientific">Vibrio aerogenes CECT 7868</name>
    <dbReference type="NCBI Taxonomy" id="1216006"/>
    <lineage>
        <taxon>Bacteria</taxon>
        <taxon>Pseudomonadati</taxon>
        <taxon>Pseudomonadota</taxon>
        <taxon>Gammaproteobacteria</taxon>
        <taxon>Vibrionales</taxon>
        <taxon>Vibrionaceae</taxon>
        <taxon>Vibrio</taxon>
    </lineage>
</organism>
<evidence type="ECO:0000256" key="2">
    <source>
        <dbReference type="ARBA" id="ARBA00007639"/>
    </source>
</evidence>
<evidence type="ECO:0000256" key="5">
    <source>
        <dbReference type="SAM" id="SignalP"/>
    </source>
</evidence>
<comment type="similarity">
    <text evidence="2">Belongs to the bacterial solute-binding protein 2 family.</text>
</comment>
<accession>A0A1M5VK83</accession>
<feature type="signal peptide" evidence="5">
    <location>
        <begin position="1"/>
        <end position="22"/>
    </location>
</feature>
<keyword evidence="8" id="KW-1185">Reference proteome</keyword>
<sequence length="303" mass="32552">MKYVFLLITFLGSCLPATVLGAAPKTDNCIAMVISGSDSRQFWAKMINGARLAGKELGMNVYARGTVNDKDTSGQKFILDSLLDKHHCRGVLIAPSDQARNADVARLKAQQIPVIYVDRDTGGDRLLSVKTDNEAAGVLAAKKMSAALKGQGKVVLFRLEKGVVSTDAREAGFLKGAQSAGLKVISSGYLGTRVGDATAIAAKTLSELGPVDGIFTPNDTTTIAVLQAREAIDYKRDVVHIGFDQDTIITEALKKGKIEGYIAQLPFDIGYRAVYAMYDKFEGNPVTENIKVPVLYIDSNTSE</sequence>
<evidence type="ECO:0000313" key="8">
    <source>
        <dbReference type="Proteomes" id="UP000184608"/>
    </source>
</evidence>
<dbReference type="SUPFAM" id="SSF53822">
    <property type="entry name" value="Periplasmic binding protein-like I"/>
    <property type="match status" value="1"/>
</dbReference>
<feature type="domain" description="Periplasmic binding protein" evidence="6">
    <location>
        <begin position="30"/>
        <end position="284"/>
    </location>
</feature>
<dbReference type="AlphaFoldDB" id="A0A1M5VK83"/>
<evidence type="ECO:0000259" key="6">
    <source>
        <dbReference type="Pfam" id="PF13407"/>
    </source>
</evidence>
<evidence type="ECO:0000256" key="4">
    <source>
        <dbReference type="ARBA" id="ARBA00022729"/>
    </source>
</evidence>
<protein>
    <recommendedName>
        <fullName evidence="3">Autoinducer 2-binding periplasmic protein LuxP</fullName>
    </recommendedName>
</protein>
<proteinExistence type="inferred from homology"/>
<dbReference type="GO" id="GO:0030313">
    <property type="term" value="C:cell envelope"/>
    <property type="evidence" value="ECO:0007669"/>
    <property type="project" value="UniProtKB-SubCell"/>
</dbReference>
<feature type="chain" id="PRO_5012590184" description="Autoinducer 2-binding periplasmic protein LuxP" evidence="5">
    <location>
        <begin position="23"/>
        <end position="303"/>
    </location>
</feature>
<dbReference type="Gene3D" id="3.40.50.2300">
    <property type="match status" value="2"/>
</dbReference>
<dbReference type="InterPro" id="IPR028082">
    <property type="entry name" value="Peripla_BP_I"/>
</dbReference>
<dbReference type="PANTHER" id="PTHR46847:SF1">
    <property type="entry name" value="D-ALLOSE-BINDING PERIPLASMIC PROTEIN-RELATED"/>
    <property type="match status" value="1"/>
</dbReference>
<keyword evidence="4 5" id="KW-0732">Signal</keyword>
<evidence type="ECO:0000313" key="7">
    <source>
        <dbReference type="EMBL" id="SHH75625.1"/>
    </source>
</evidence>
<evidence type="ECO:0000256" key="3">
    <source>
        <dbReference type="ARBA" id="ARBA00022181"/>
    </source>
</evidence>
<evidence type="ECO:0000256" key="1">
    <source>
        <dbReference type="ARBA" id="ARBA00004196"/>
    </source>
</evidence>
<dbReference type="RefSeq" id="WP_175561503.1">
    <property type="nucleotide sequence ID" value="NZ_FQXZ01000005.1"/>
</dbReference>
<reference evidence="7 8" key="1">
    <citation type="submission" date="2016-11" db="EMBL/GenBank/DDBJ databases">
        <authorList>
            <person name="Jaros S."/>
            <person name="Januszkiewicz K."/>
            <person name="Wedrychowicz H."/>
        </authorList>
    </citation>
    <scope>NUCLEOTIDE SEQUENCE [LARGE SCALE GENOMIC DNA]</scope>
    <source>
        <strain evidence="7 8">CECT 7868</strain>
    </source>
</reference>
<dbReference type="PANTHER" id="PTHR46847">
    <property type="entry name" value="D-ALLOSE-BINDING PERIPLASMIC PROTEIN-RELATED"/>
    <property type="match status" value="1"/>
</dbReference>
<dbReference type="STRING" id="1216006.VA7868_00420"/>
<dbReference type="GO" id="GO:0055085">
    <property type="term" value="P:transmembrane transport"/>
    <property type="evidence" value="ECO:0007669"/>
    <property type="project" value="UniProtKB-ARBA"/>
</dbReference>
<dbReference type="Proteomes" id="UP000184608">
    <property type="component" value="Unassembled WGS sequence"/>
</dbReference>
<gene>
    <name evidence="7" type="primary">rbsB_1</name>
    <name evidence="7" type="ORF">VA7868_00420</name>
</gene>
<name>A0A1M5VK83_9VIBR</name>
<dbReference type="CDD" id="cd20004">
    <property type="entry name" value="PBP1_ABC_sugar_binding-like"/>
    <property type="match status" value="1"/>
</dbReference>
<dbReference type="EMBL" id="FQXZ01000005">
    <property type="protein sequence ID" value="SHH75625.1"/>
    <property type="molecule type" value="Genomic_DNA"/>
</dbReference>
<dbReference type="Pfam" id="PF13407">
    <property type="entry name" value="Peripla_BP_4"/>
    <property type="match status" value="1"/>
</dbReference>
<comment type="subcellular location">
    <subcellularLocation>
        <location evidence="1">Cell envelope</location>
    </subcellularLocation>
</comment>
<dbReference type="InterPro" id="IPR025997">
    <property type="entry name" value="SBP_2_dom"/>
</dbReference>
<dbReference type="GO" id="GO:0030246">
    <property type="term" value="F:carbohydrate binding"/>
    <property type="evidence" value="ECO:0007669"/>
    <property type="project" value="UniProtKB-ARBA"/>
</dbReference>